<comment type="caution">
    <text evidence="1">The sequence shown here is derived from an EMBL/GenBank/DDBJ whole genome shotgun (WGS) entry which is preliminary data.</text>
</comment>
<dbReference type="EMBL" id="CM042882">
    <property type="protein sequence ID" value="KAI4383705.1"/>
    <property type="molecule type" value="Genomic_DNA"/>
</dbReference>
<keyword evidence="2" id="KW-1185">Reference proteome</keyword>
<name>A0ACB9RYC8_9MYRT</name>
<evidence type="ECO:0000313" key="1">
    <source>
        <dbReference type="EMBL" id="KAI4383705.1"/>
    </source>
</evidence>
<reference evidence="2" key="1">
    <citation type="journal article" date="2023" name="Front. Plant Sci.">
        <title>Chromosomal-level genome assembly of Melastoma candidum provides insights into trichome evolution.</title>
        <authorList>
            <person name="Zhong Y."/>
            <person name="Wu W."/>
            <person name="Sun C."/>
            <person name="Zou P."/>
            <person name="Liu Y."/>
            <person name="Dai S."/>
            <person name="Zhou R."/>
        </authorList>
    </citation>
    <scope>NUCLEOTIDE SEQUENCE [LARGE SCALE GENOMIC DNA]</scope>
</reference>
<dbReference type="Proteomes" id="UP001057402">
    <property type="component" value="Chromosome 3"/>
</dbReference>
<organism evidence="1 2">
    <name type="scientific">Melastoma candidum</name>
    <dbReference type="NCBI Taxonomy" id="119954"/>
    <lineage>
        <taxon>Eukaryota</taxon>
        <taxon>Viridiplantae</taxon>
        <taxon>Streptophyta</taxon>
        <taxon>Embryophyta</taxon>
        <taxon>Tracheophyta</taxon>
        <taxon>Spermatophyta</taxon>
        <taxon>Magnoliopsida</taxon>
        <taxon>eudicotyledons</taxon>
        <taxon>Gunneridae</taxon>
        <taxon>Pentapetalae</taxon>
        <taxon>rosids</taxon>
        <taxon>malvids</taxon>
        <taxon>Myrtales</taxon>
        <taxon>Melastomataceae</taxon>
        <taxon>Melastomatoideae</taxon>
        <taxon>Melastomateae</taxon>
        <taxon>Melastoma</taxon>
    </lineage>
</organism>
<evidence type="ECO:0000313" key="2">
    <source>
        <dbReference type="Proteomes" id="UP001057402"/>
    </source>
</evidence>
<gene>
    <name evidence="1" type="ORF">MLD38_009511</name>
</gene>
<proteinExistence type="predicted"/>
<protein>
    <submittedName>
        <fullName evidence="1">Uncharacterized protein</fullName>
    </submittedName>
</protein>
<accession>A0ACB9RYC8</accession>
<sequence>MAEGAPNAVVESKDLRLLISFYSNYIRNLLFGSSPSPDSSYVGKLAVFYRRRFRPWFLKRSSSLHLHLLPSSSESSQCSVISSVLSWLRLHVMEAYKVYDALEDIMADVFSHLHEIQKHIQFWQVKAKDSDVQKMCFMIFERGPQAFVKETTHIIRYSIIDGSPVNQLVSSASLHIHERMGILSRLRCLVAGFLAEVYVEVDRLGEELAKSPKKMLPTILSVVNGLFIKLEGSVQSLNLPTQNDFRVEESQLHSLAFERLPKVTDKNSQWSDCEIRDATNLVYQNLHKLESYLSPIVSKYKRPRKLRQYWILYSCEAISEAKDFTVSFLKEHVKQLVCSTFKKRHKSVKNVEEVELTVNSLRRMLLAFCEQTKGQNLPENATDQEMLELVMTRYEKELTHPIQNLVSGELARALLIQVQKFKLDIETAMLNLDTILQTVEIYIATLAALPAFFLSFLLLMFFRAWLKQDTKAEGRGRIARVKRRMLITEINKCIMQCQTCLEQGSEADARCMYGLMLYILDRLYHAVEKRAKATGEWQLLRQDIIDLAKPGLSTESKLTVTSRMGQLYDCLLPSPKRSR</sequence>